<protein>
    <submittedName>
        <fullName evidence="1">Uncharacterized protein</fullName>
    </submittedName>
</protein>
<dbReference type="RefSeq" id="XP_037166924.1">
    <property type="nucleotide sequence ID" value="XM_037306414.1"/>
</dbReference>
<evidence type="ECO:0000313" key="2">
    <source>
        <dbReference type="Proteomes" id="UP000578531"/>
    </source>
</evidence>
<accession>A0A8H6FZL8</accession>
<dbReference type="GeneID" id="59286155"/>
<organism evidence="1 2">
    <name type="scientific">Letharia columbiana</name>
    <dbReference type="NCBI Taxonomy" id="112416"/>
    <lineage>
        <taxon>Eukaryota</taxon>
        <taxon>Fungi</taxon>
        <taxon>Dikarya</taxon>
        <taxon>Ascomycota</taxon>
        <taxon>Pezizomycotina</taxon>
        <taxon>Lecanoromycetes</taxon>
        <taxon>OSLEUM clade</taxon>
        <taxon>Lecanoromycetidae</taxon>
        <taxon>Lecanorales</taxon>
        <taxon>Lecanorineae</taxon>
        <taxon>Parmeliaceae</taxon>
        <taxon>Letharia</taxon>
    </lineage>
</organism>
<sequence>MCKKIYTSYEPNMLMIPQWTIAKEIEWSNEAATEYFFETGTIILKSTANLQKYVEKILKAWELRGQRVEKVEPVLEKAMTDEYGNEKRGLEGNKHATYVIARK</sequence>
<gene>
    <name evidence="1" type="ORF">HO173_004490</name>
</gene>
<keyword evidence="2" id="KW-1185">Reference proteome</keyword>
<reference evidence="1 2" key="1">
    <citation type="journal article" date="2020" name="Genomics">
        <title>Complete, high-quality genomes from long-read metagenomic sequencing of two wolf lichen thalli reveals enigmatic genome architecture.</title>
        <authorList>
            <person name="McKenzie S.K."/>
            <person name="Walston R.F."/>
            <person name="Allen J.L."/>
        </authorList>
    </citation>
    <scope>NUCLEOTIDE SEQUENCE [LARGE SCALE GENOMIC DNA]</scope>
    <source>
        <strain evidence="1">WasteWater2</strain>
    </source>
</reference>
<dbReference type="AlphaFoldDB" id="A0A8H6FZL8"/>
<evidence type="ECO:0000313" key="1">
    <source>
        <dbReference type="EMBL" id="KAF6237600.1"/>
    </source>
</evidence>
<name>A0A8H6FZL8_9LECA</name>
<dbReference type="Proteomes" id="UP000578531">
    <property type="component" value="Unassembled WGS sequence"/>
</dbReference>
<dbReference type="EMBL" id="JACCJC010000014">
    <property type="protein sequence ID" value="KAF6237600.1"/>
    <property type="molecule type" value="Genomic_DNA"/>
</dbReference>
<proteinExistence type="predicted"/>
<comment type="caution">
    <text evidence="1">The sequence shown here is derived from an EMBL/GenBank/DDBJ whole genome shotgun (WGS) entry which is preliminary data.</text>
</comment>